<dbReference type="AlphaFoldDB" id="A0AA36IBK9"/>
<accession>A0AA36IBK9</accession>
<dbReference type="CDD" id="cd02982">
    <property type="entry name" value="PDI_b'_family"/>
    <property type="match status" value="1"/>
</dbReference>
<dbReference type="PANTHER" id="PTHR18929:SF132">
    <property type="entry name" value="PROTEIN DISULFIDE-ISOMERASE A3"/>
    <property type="match status" value="1"/>
</dbReference>
<dbReference type="PROSITE" id="PS51352">
    <property type="entry name" value="THIOREDOXIN_2"/>
    <property type="match status" value="1"/>
</dbReference>
<dbReference type="Pfam" id="PF13848">
    <property type="entry name" value="Thioredoxin_6"/>
    <property type="match status" value="1"/>
</dbReference>
<keyword evidence="5" id="KW-0256">Endoplasmic reticulum</keyword>
<comment type="caution">
    <text evidence="10">The sequence shown here is derived from an EMBL/GenBank/DDBJ whole genome shotgun (WGS) entry which is preliminary data.</text>
</comment>
<dbReference type="GO" id="GO:0003756">
    <property type="term" value="F:protein disulfide isomerase activity"/>
    <property type="evidence" value="ECO:0007669"/>
    <property type="project" value="UniProtKB-EC"/>
</dbReference>
<evidence type="ECO:0000256" key="6">
    <source>
        <dbReference type="ARBA" id="ARBA00023235"/>
    </source>
</evidence>
<dbReference type="EMBL" id="CAUJNA010001046">
    <property type="protein sequence ID" value="CAJ1383756.1"/>
    <property type="molecule type" value="Genomic_DNA"/>
</dbReference>
<keyword evidence="11" id="KW-1185">Reference proteome</keyword>
<dbReference type="InterPro" id="IPR036249">
    <property type="entry name" value="Thioredoxin-like_sf"/>
</dbReference>
<dbReference type="CDD" id="cd02995">
    <property type="entry name" value="PDI_a_PDI_a'_C"/>
    <property type="match status" value="1"/>
</dbReference>
<sequence length="334" mass="37394">MPRVVLQDAVLQPVFEQVAKDHRRKASWYFQKTGGPTTISLQHAGEEAMPFTGALENATLTKFLLDNSMPLFGELNGDSFDRYLEAGKGLVWSLYPKKEQTIEEIMAEQRPSMSELAKKLRGRYFVTSTDTVKFKDAIESMLGVTAFPAVAVQKKAGDKRKFLFEGDITADKVAQFVEDVDAGKVAPSFKSEPEPTSTGDDVKVVVASTLKKEVFTPDRDVLLEVYAPWCGHCKKLDPEYLKLAKKIRKEELGDLVTIAKIDGTANDSPVDEIDWSSFPTIFFIKAGQSNATVYDGERTAKGLWKYIRKHATKAQELRDRLERRKGSSKKGEEL</sequence>
<dbReference type="PROSITE" id="PS00194">
    <property type="entry name" value="THIOREDOXIN_1"/>
    <property type="match status" value="1"/>
</dbReference>
<evidence type="ECO:0000313" key="10">
    <source>
        <dbReference type="EMBL" id="CAJ1383756.1"/>
    </source>
</evidence>
<feature type="region of interest" description="Disordered" evidence="8">
    <location>
        <begin position="314"/>
        <end position="334"/>
    </location>
</feature>
<protein>
    <recommendedName>
        <fullName evidence="4">protein disulfide-isomerase</fullName>
        <ecNumber evidence="4">5.3.4.1</ecNumber>
    </recommendedName>
</protein>
<dbReference type="SUPFAM" id="SSF52833">
    <property type="entry name" value="Thioredoxin-like"/>
    <property type="match status" value="2"/>
</dbReference>
<evidence type="ECO:0000256" key="2">
    <source>
        <dbReference type="ARBA" id="ARBA00004319"/>
    </source>
</evidence>
<evidence type="ECO:0000259" key="9">
    <source>
        <dbReference type="PROSITE" id="PS51352"/>
    </source>
</evidence>
<evidence type="ECO:0000256" key="4">
    <source>
        <dbReference type="ARBA" id="ARBA00012723"/>
    </source>
</evidence>
<evidence type="ECO:0000256" key="5">
    <source>
        <dbReference type="ARBA" id="ARBA00022824"/>
    </source>
</evidence>
<organism evidence="10 11">
    <name type="scientific">Effrenium voratum</name>
    <dbReference type="NCBI Taxonomy" id="2562239"/>
    <lineage>
        <taxon>Eukaryota</taxon>
        <taxon>Sar</taxon>
        <taxon>Alveolata</taxon>
        <taxon>Dinophyceae</taxon>
        <taxon>Suessiales</taxon>
        <taxon>Symbiodiniaceae</taxon>
        <taxon>Effrenium</taxon>
    </lineage>
</organism>
<dbReference type="Pfam" id="PF00085">
    <property type="entry name" value="Thioredoxin"/>
    <property type="match status" value="1"/>
</dbReference>
<evidence type="ECO:0000256" key="8">
    <source>
        <dbReference type="SAM" id="MobiDB-lite"/>
    </source>
</evidence>
<dbReference type="Proteomes" id="UP001178507">
    <property type="component" value="Unassembled WGS sequence"/>
</dbReference>
<comment type="catalytic activity">
    <reaction evidence="1">
        <text>Catalyzes the rearrangement of -S-S- bonds in proteins.</text>
        <dbReference type="EC" id="5.3.4.1"/>
    </reaction>
</comment>
<dbReference type="GO" id="GO:0006457">
    <property type="term" value="P:protein folding"/>
    <property type="evidence" value="ECO:0007669"/>
    <property type="project" value="TreeGrafter"/>
</dbReference>
<gene>
    <name evidence="10" type="ORF">EVOR1521_LOCUS10784</name>
</gene>
<dbReference type="EC" id="5.3.4.1" evidence="4"/>
<evidence type="ECO:0000256" key="1">
    <source>
        <dbReference type="ARBA" id="ARBA00001182"/>
    </source>
</evidence>
<name>A0AA36IBK9_9DINO</name>
<keyword evidence="6" id="KW-0413">Isomerase</keyword>
<reference evidence="10" key="1">
    <citation type="submission" date="2023-08" db="EMBL/GenBank/DDBJ databases">
        <authorList>
            <person name="Chen Y."/>
            <person name="Shah S."/>
            <person name="Dougan E. K."/>
            <person name="Thang M."/>
            <person name="Chan C."/>
        </authorList>
    </citation>
    <scope>NUCLEOTIDE SEQUENCE</scope>
</reference>
<evidence type="ECO:0000256" key="7">
    <source>
        <dbReference type="ARBA" id="ARBA00023284"/>
    </source>
</evidence>
<dbReference type="PANTHER" id="PTHR18929">
    <property type="entry name" value="PROTEIN DISULFIDE ISOMERASE"/>
    <property type="match status" value="1"/>
</dbReference>
<feature type="domain" description="Thioredoxin" evidence="9">
    <location>
        <begin position="180"/>
        <end position="312"/>
    </location>
</feature>
<dbReference type="InterPro" id="IPR017937">
    <property type="entry name" value="Thioredoxin_CS"/>
</dbReference>
<evidence type="ECO:0000256" key="3">
    <source>
        <dbReference type="ARBA" id="ARBA00006347"/>
    </source>
</evidence>
<dbReference type="GO" id="GO:0034976">
    <property type="term" value="P:response to endoplasmic reticulum stress"/>
    <property type="evidence" value="ECO:0007669"/>
    <property type="project" value="TreeGrafter"/>
</dbReference>
<keyword evidence="7" id="KW-0676">Redox-active center</keyword>
<proteinExistence type="inferred from homology"/>
<dbReference type="Gene3D" id="3.40.30.10">
    <property type="entry name" value="Glutaredoxin"/>
    <property type="match status" value="2"/>
</dbReference>
<comment type="similarity">
    <text evidence="3">Belongs to the protein disulfide isomerase family.</text>
</comment>
<dbReference type="GO" id="GO:0005788">
    <property type="term" value="C:endoplasmic reticulum lumen"/>
    <property type="evidence" value="ECO:0007669"/>
    <property type="project" value="UniProtKB-SubCell"/>
</dbReference>
<comment type="subcellular location">
    <subcellularLocation>
        <location evidence="2">Endoplasmic reticulum lumen</location>
    </subcellularLocation>
</comment>
<evidence type="ECO:0000313" key="11">
    <source>
        <dbReference type="Proteomes" id="UP001178507"/>
    </source>
</evidence>
<dbReference type="InterPro" id="IPR013766">
    <property type="entry name" value="Thioredoxin_domain"/>
</dbReference>